<keyword evidence="4" id="KW-0524">Neurogenesis</keyword>
<dbReference type="GO" id="GO:0046983">
    <property type="term" value="F:protein dimerization activity"/>
    <property type="evidence" value="ECO:0007669"/>
    <property type="project" value="InterPro"/>
</dbReference>
<protein>
    <recommendedName>
        <fullName evidence="7">BHLH domain-containing protein</fullName>
    </recommendedName>
</protein>
<dbReference type="SUPFAM" id="SSF47459">
    <property type="entry name" value="HLH, helix-loop-helix DNA-binding domain"/>
    <property type="match status" value="1"/>
</dbReference>
<dbReference type="GO" id="GO:0070888">
    <property type="term" value="F:E-box binding"/>
    <property type="evidence" value="ECO:0007669"/>
    <property type="project" value="TreeGrafter"/>
</dbReference>
<dbReference type="GO" id="GO:0005634">
    <property type="term" value="C:nucleus"/>
    <property type="evidence" value="ECO:0007669"/>
    <property type="project" value="UniProtKB-SubCell"/>
</dbReference>
<proteinExistence type="predicted"/>
<dbReference type="AlphaFoldDB" id="A0AAN8K036"/>
<dbReference type="EMBL" id="JAZGQO010000007">
    <property type="protein sequence ID" value="KAK6182419.1"/>
    <property type="molecule type" value="Genomic_DNA"/>
</dbReference>
<dbReference type="PANTHER" id="PTHR19290:SF162">
    <property type="entry name" value="TRANSCRIPTION FACTOR ATOH7"/>
    <property type="match status" value="1"/>
</dbReference>
<evidence type="ECO:0000313" key="8">
    <source>
        <dbReference type="EMBL" id="KAK6182419.1"/>
    </source>
</evidence>
<dbReference type="Proteomes" id="UP001347796">
    <property type="component" value="Unassembled WGS sequence"/>
</dbReference>
<dbReference type="PANTHER" id="PTHR19290">
    <property type="entry name" value="BASIC HELIX-LOOP-HELIX PROTEIN NEUROGENIN-RELATED"/>
    <property type="match status" value="1"/>
</dbReference>
<dbReference type="CDD" id="cd11430">
    <property type="entry name" value="bHLH_TS_ATOH1_like"/>
    <property type="match status" value="1"/>
</dbReference>
<evidence type="ECO:0000313" key="9">
    <source>
        <dbReference type="Proteomes" id="UP001347796"/>
    </source>
</evidence>
<comment type="caution">
    <text evidence="8">The sequence shown here is derived from an EMBL/GenBank/DDBJ whole genome shotgun (WGS) entry which is preliminary data.</text>
</comment>
<evidence type="ECO:0000259" key="7">
    <source>
        <dbReference type="PROSITE" id="PS50888"/>
    </source>
</evidence>
<comment type="subcellular location">
    <subcellularLocation>
        <location evidence="1">Nucleus</location>
    </subcellularLocation>
</comment>
<dbReference type="GO" id="GO:0007423">
    <property type="term" value="P:sensory organ development"/>
    <property type="evidence" value="ECO:0007669"/>
    <property type="project" value="TreeGrafter"/>
</dbReference>
<accession>A0AAN8K036</accession>
<dbReference type="GO" id="GO:0061564">
    <property type="term" value="P:axon development"/>
    <property type="evidence" value="ECO:0007669"/>
    <property type="project" value="TreeGrafter"/>
</dbReference>
<sequence>MSADSTDKLSGLTDNILWNIGLFTEKNLSNNNVNYSSIFDVSSDCENSPFQSKNVSSTTPSTHGRKMKSISSRKTPRQRRKVSNKCTNQEELRQRRLAANSRERRRMESLNVAFDQLRAVVPQGGDDTQLSKYETLQMAQTYIQALQEILDK</sequence>
<dbReference type="InterPro" id="IPR050359">
    <property type="entry name" value="bHLH_transcription_factors"/>
</dbReference>
<feature type="domain" description="BHLH" evidence="7">
    <location>
        <begin position="94"/>
        <end position="146"/>
    </location>
</feature>
<dbReference type="Gene3D" id="4.10.280.10">
    <property type="entry name" value="Helix-loop-helix DNA-binding domain"/>
    <property type="match status" value="1"/>
</dbReference>
<gene>
    <name evidence="8" type="ORF">SNE40_010118</name>
</gene>
<evidence type="ECO:0000256" key="2">
    <source>
        <dbReference type="ARBA" id="ARBA00022473"/>
    </source>
</evidence>
<reference evidence="8 9" key="1">
    <citation type="submission" date="2024-01" db="EMBL/GenBank/DDBJ databases">
        <title>The genome of the rayed Mediterranean limpet Patella caerulea (Linnaeus, 1758).</title>
        <authorList>
            <person name="Anh-Thu Weber A."/>
            <person name="Halstead-Nussloch G."/>
        </authorList>
    </citation>
    <scope>NUCLEOTIDE SEQUENCE [LARGE SCALE GENOMIC DNA]</scope>
    <source>
        <strain evidence="8">AATW-2023a</strain>
        <tissue evidence="8">Whole specimen</tissue>
    </source>
</reference>
<feature type="compositionally biased region" description="Basic residues" evidence="6">
    <location>
        <begin position="74"/>
        <end position="83"/>
    </location>
</feature>
<keyword evidence="2" id="KW-0217">Developmental protein</keyword>
<dbReference type="SMART" id="SM00353">
    <property type="entry name" value="HLH"/>
    <property type="match status" value="1"/>
</dbReference>
<name>A0AAN8K036_PATCE</name>
<dbReference type="InterPro" id="IPR011598">
    <property type="entry name" value="bHLH_dom"/>
</dbReference>
<evidence type="ECO:0000256" key="1">
    <source>
        <dbReference type="ARBA" id="ARBA00004123"/>
    </source>
</evidence>
<feature type="compositionally biased region" description="Polar residues" evidence="6">
    <location>
        <begin position="49"/>
        <end position="62"/>
    </location>
</feature>
<dbReference type="Pfam" id="PF00010">
    <property type="entry name" value="HLH"/>
    <property type="match status" value="1"/>
</dbReference>
<feature type="region of interest" description="Disordered" evidence="6">
    <location>
        <begin position="49"/>
        <end position="93"/>
    </location>
</feature>
<dbReference type="InterPro" id="IPR036638">
    <property type="entry name" value="HLH_DNA-bd_sf"/>
</dbReference>
<dbReference type="GO" id="GO:0045944">
    <property type="term" value="P:positive regulation of transcription by RNA polymerase II"/>
    <property type="evidence" value="ECO:0007669"/>
    <property type="project" value="TreeGrafter"/>
</dbReference>
<keyword evidence="9" id="KW-1185">Reference proteome</keyword>
<dbReference type="PROSITE" id="PS50888">
    <property type="entry name" value="BHLH"/>
    <property type="match status" value="1"/>
</dbReference>
<organism evidence="8 9">
    <name type="scientific">Patella caerulea</name>
    <name type="common">Rayed Mediterranean limpet</name>
    <dbReference type="NCBI Taxonomy" id="87958"/>
    <lineage>
        <taxon>Eukaryota</taxon>
        <taxon>Metazoa</taxon>
        <taxon>Spiralia</taxon>
        <taxon>Lophotrochozoa</taxon>
        <taxon>Mollusca</taxon>
        <taxon>Gastropoda</taxon>
        <taxon>Patellogastropoda</taxon>
        <taxon>Patelloidea</taxon>
        <taxon>Patellidae</taxon>
        <taxon>Patella</taxon>
    </lineage>
</organism>
<evidence type="ECO:0000256" key="4">
    <source>
        <dbReference type="ARBA" id="ARBA00022902"/>
    </source>
</evidence>
<evidence type="ECO:0000256" key="5">
    <source>
        <dbReference type="ARBA" id="ARBA00023242"/>
    </source>
</evidence>
<keyword evidence="5" id="KW-0539">Nucleus</keyword>
<dbReference type="GO" id="GO:0000981">
    <property type="term" value="F:DNA-binding transcription factor activity, RNA polymerase II-specific"/>
    <property type="evidence" value="ECO:0007669"/>
    <property type="project" value="TreeGrafter"/>
</dbReference>
<evidence type="ECO:0000256" key="3">
    <source>
        <dbReference type="ARBA" id="ARBA00022782"/>
    </source>
</evidence>
<keyword evidence="3" id="KW-0221">Differentiation</keyword>
<evidence type="ECO:0000256" key="6">
    <source>
        <dbReference type="SAM" id="MobiDB-lite"/>
    </source>
</evidence>